<evidence type="ECO:0000313" key="3">
    <source>
        <dbReference type="Proteomes" id="UP000834458"/>
    </source>
</evidence>
<feature type="compositionally biased region" description="Basic and acidic residues" evidence="1">
    <location>
        <begin position="186"/>
        <end position="196"/>
    </location>
</feature>
<dbReference type="EMBL" id="CAHPSC010000102">
    <property type="protein sequence ID" value="CAB5711109.1"/>
    <property type="molecule type" value="Genomic_DNA"/>
</dbReference>
<comment type="caution">
    <text evidence="2">The sequence shown here is derived from an EMBL/GenBank/DDBJ whole genome shotgun (WGS) entry which is preliminary data.</text>
</comment>
<feature type="region of interest" description="Disordered" evidence="1">
    <location>
        <begin position="175"/>
        <end position="210"/>
    </location>
</feature>
<gene>
    <name evidence="2" type="ORF">GHA_03666</name>
</gene>
<reference evidence="2" key="1">
    <citation type="submission" date="2020-05" db="EMBL/GenBank/DDBJ databases">
        <authorList>
            <person name="Delgado-Blas J."/>
        </authorList>
    </citation>
    <scope>NUCLEOTIDE SEQUENCE</scope>
    <source>
        <strain evidence="2">BB1454</strain>
    </source>
</reference>
<dbReference type="Proteomes" id="UP000834458">
    <property type="component" value="Unassembled WGS sequence"/>
</dbReference>
<proteinExistence type="predicted"/>
<accession>A0AA35DAK5</accession>
<evidence type="ECO:0000256" key="1">
    <source>
        <dbReference type="SAM" id="MobiDB-lite"/>
    </source>
</evidence>
<organism evidence="2 3">
    <name type="scientific">Comamonas aquatica</name>
    <dbReference type="NCBI Taxonomy" id="225991"/>
    <lineage>
        <taxon>Bacteria</taxon>
        <taxon>Pseudomonadati</taxon>
        <taxon>Pseudomonadota</taxon>
        <taxon>Betaproteobacteria</taxon>
        <taxon>Burkholderiales</taxon>
        <taxon>Comamonadaceae</taxon>
        <taxon>Comamonas</taxon>
    </lineage>
</organism>
<feature type="region of interest" description="Disordered" evidence="1">
    <location>
        <begin position="1"/>
        <end position="23"/>
    </location>
</feature>
<protein>
    <submittedName>
        <fullName evidence="2">Uncharacterized protein</fullName>
    </submittedName>
</protein>
<name>A0AA35DAK5_9BURK</name>
<evidence type="ECO:0000313" key="2">
    <source>
        <dbReference type="EMBL" id="CAB5711109.1"/>
    </source>
</evidence>
<sequence length="210" mass="22454">MGLATNVDGVLQSSFQPPPTRWRATTRSEAEGLVPYWTGCKVLCSGHTPAHGRAKTPWRQAILCPGGGLSADRAAAAPSFPRHCLRPPLCGRGPSHVRRRIRHSTPRQGALGSVDTAPAIGVAPSVCLVRSTPSRHSHQPWHGGPPTGIRRTTSCARSWPRMPWPAPDCRGHRPLAKPCAPATESPHLHPESHRGTDLAARPRCAPALGV</sequence>
<dbReference type="AlphaFoldDB" id="A0AA35DAK5"/>